<feature type="chain" id="PRO_5047372318" evidence="1">
    <location>
        <begin position="21"/>
        <end position="350"/>
    </location>
</feature>
<evidence type="ECO:0000313" key="3">
    <source>
        <dbReference type="Proteomes" id="UP001320876"/>
    </source>
</evidence>
<organism evidence="2 3">
    <name type="scientific">Luteolibacter arcticus</name>
    <dbReference type="NCBI Taxonomy" id="1581411"/>
    <lineage>
        <taxon>Bacteria</taxon>
        <taxon>Pseudomonadati</taxon>
        <taxon>Verrucomicrobiota</taxon>
        <taxon>Verrucomicrobiia</taxon>
        <taxon>Verrucomicrobiales</taxon>
        <taxon>Verrucomicrobiaceae</taxon>
        <taxon>Luteolibacter</taxon>
    </lineage>
</organism>
<gene>
    <name evidence="2" type="ORF">OKA05_03660</name>
</gene>
<dbReference type="RefSeq" id="WP_264485743.1">
    <property type="nucleotide sequence ID" value="NZ_JAPDDT010000001.1"/>
</dbReference>
<feature type="signal peptide" evidence="1">
    <location>
        <begin position="1"/>
        <end position="20"/>
    </location>
</feature>
<dbReference type="Proteomes" id="UP001320876">
    <property type="component" value="Unassembled WGS sequence"/>
</dbReference>
<keyword evidence="3" id="KW-1185">Reference proteome</keyword>
<protein>
    <submittedName>
        <fullName evidence="2">Uncharacterized protein</fullName>
    </submittedName>
</protein>
<comment type="caution">
    <text evidence="2">The sequence shown here is derived from an EMBL/GenBank/DDBJ whole genome shotgun (WGS) entry which is preliminary data.</text>
</comment>
<evidence type="ECO:0000256" key="1">
    <source>
        <dbReference type="SAM" id="SignalP"/>
    </source>
</evidence>
<accession>A0ABT3GDK4</accession>
<proteinExistence type="predicted"/>
<name>A0ABT3GDK4_9BACT</name>
<keyword evidence="1" id="KW-0732">Signal</keyword>
<evidence type="ECO:0000313" key="2">
    <source>
        <dbReference type="EMBL" id="MCW1921634.1"/>
    </source>
</evidence>
<reference evidence="2 3" key="1">
    <citation type="submission" date="2022-10" db="EMBL/GenBank/DDBJ databases">
        <title>Luteolibacter arcticus strain CCTCC AB 2014275, whole genome shotgun sequencing project.</title>
        <authorList>
            <person name="Zhao G."/>
            <person name="Shen L."/>
        </authorList>
    </citation>
    <scope>NUCLEOTIDE SEQUENCE [LARGE SCALE GENOMIC DNA]</scope>
    <source>
        <strain evidence="2 3">CCTCC AB 2014275</strain>
    </source>
</reference>
<sequence length="350" mass="37599">MKSLGILLASFLASITWSQAQTNGGYTNFIRQKQLPSGVEWDMTVAALGETQSALAINPGGARFELWSVNTVTAAAHMLDSRYVGSYVPIGGVVIRSEDPYDTVPRTRADRPFFVDVTVSGLLSGVADPDASKKVNFLRHVQSYGAAGTGMGIDRSLATMLSQNYIEANGSNTLTFAINSVPGANRAKVRGEERFSVFSLPDNRVDSESGLTYSAPAAQLGAQLIQIWPVADGGLAGITNNQLIRFKVPALTITLNDLYPDSHTYAQVYKGAPQLGTTGKIVPGSSIVINDTVPQSRILAVSDYDDVFEADGQWTMEIVTKTPFGLDRLAHVTFTLDRIIQMNGSVTTID</sequence>
<dbReference type="EMBL" id="JAPDDT010000001">
    <property type="protein sequence ID" value="MCW1921634.1"/>
    <property type="molecule type" value="Genomic_DNA"/>
</dbReference>